<organism evidence="6 7">
    <name type="scientific">Culex pipiens pipiens</name>
    <name type="common">Northern house mosquito</name>
    <dbReference type="NCBI Taxonomy" id="38569"/>
    <lineage>
        <taxon>Eukaryota</taxon>
        <taxon>Metazoa</taxon>
        <taxon>Ecdysozoa</taxon>
        <taxon>Arthropoda</taxon>
        <taxon>Hexapoda</taxon>
        <taxon>Insecta</taxon>
        <taxon>Pterygota</taxon>
        <taxon>Neoptera</taxon>
        <taxon>Endopterygota</taxon>
        <taxon>Diptera</taxon>
        <taxon>Nematocera</taxon>
        <taxon>Culicoidea</taxon>
        <taxon>Culicidae</taxon>
        <taxon>Culicinae</taxon>
        <taxon>Culicini</taxon>
        <taxon>Culex</taxon>
        <taxon>Culex</taxon>
    </lineage>
</organism>
<dbReference type="PANTHER" id="PTHR45709:SF2">
    <property type="entry name" value="LARGE SUBUNIT GTPASE 1 HOMOLOG"/>
    <property type="match status" value="1"/>
</dbReference>
<evidence type="ECO:0000256" key="5">
    <source>
        <dbReference type="SAM" id="MobiDB-lite"/>
    </source>
</evidence>
<dbReference type="GO" id="GO:0016787">
    <property type="term" value="F:hydrolase activity"/>
    <property type="evidence" value="ECO:0007669"/>
    <property type="project" value="UniProtKB-KW"/>
</dbReference>
<evidence type="ECO:0000256" key="3">
    <source>
        <dbReference type="ARBA" id="ARBA00022801"/>
    </source>
</evidence>
<evidence type="ECO:0000256" key="1">
    <source>
        <dbReference type="ARBA" id="ARBA00022490"/>
    </source>
</evidence>
<feature type="region of interest" description="Disordered" evidence="5">
    <location>
        <begin position="88"/>
        <end position="144"/>
    </location>
</feature>
<accession>A0ABD1D8V1</accession>
<sequence length="144" mass="16704">MTANGQPDQSRGSRYVLKDYVNGKLLYCYAPPEVEQTQYHRFPERQKEEIDVKLLPPRQQRAMKMGTTTGKDIDSQFFQDRAQTGFVKGRSDFPNIRPSAVGVSAEQQQQQMPGGVMIAGKPWKHQKREKKEKLRRKYAHLDQH</sequence>
<comment type="caution">
    <text evidence="6">The sequence shown here is derived from an EMBL/GenBank/DDBJ whole genome shotgun (WGS) entry which is preliminary data.</text>
</comment>
<gene>
    <name evidence="6" type="ORF">pipiens_010807</name>
</gene>
<evidence type="ECO:0000256" key="2">
    <source>
        <dbReference type="ARBA" id="ARBA00022741"/>
    </source>
</evidence>
<keyword evidence="1" id="KW-0963">Cytoplasm</keyword>
<reference evidence="6 7" key="1">
    <citation type="submission" date="2024-05" db="EMBL/GenBank/DDBJ databases">
        <title>Culex pipiens pipiens assembly and annotation.</title>
        <authorList>
            <person name="Alout H."/>
            <person name="Durand T."/>
        </authorList>
    </citation>
    <scope>NUCLEOTIDE SEQUENCE [LARGE SCALE GENOMIC DNA]</scope>
    <source>
        <strain evidence="6">HA-2024</strain>
        <tissue evidence="6">Whole body</tissue>
    </source>
</reference>
<evidence type="ECO:0000313" key="6">
    <source>
        <dbReference type="EMBL" id="KAL1396028.1"/>
    </source>
</evidence>
<dbReference type="InterPro" id="IPR043358">
    <property type="entry name" value="GNL1-like"/>
</dbReference>
<keyword evidence="4" id="KW-0342">GTP-binding</keyword>
<keyword evidence="3" id="KW-0378">Hydrolase</keyword>
<keyword evidence="7" id="KW-1185">Reference proteome</keyword>
<evidence type="ECO:0000256" key="4">
    <source>
        <dbReference type="ARBA" id="ARBA00023134"/>
    </source>
</evidence>
<dbReference type="EMBL" id="JBEHCU010006875">
    <property type="protein sequence ID" value="KAL1396028.1"/>
    <property type="molecule type" value="Genomic_DNA"/>
</dbReference>
<protein>
    <submittedName>
        <fullName evidence="6">Uncharacterized protein</fullName>
    </submittedName>
</protein>
<keyword evidence="2" id="KW-0547">Nucleotide-binding</keyword>
<proteinExistence type="predicted"/>
<feature type="compositionally biased region" description="Basic residues" evidence="5">
    <location>
        <begin position="122"/>
        <end position="138"/>
    </location>
</feature>
<evidence type="ECO:0000313" key="7">
    <source>
        <dbReference type="Proteomes" id="UP001562425"/>
    </source>
</evidence>
<dbReference type="GO" id="GO:0005525">
    <property type="term" value="F:GTP binding"/>
    <property type="evidence" value="ECO:0007669"/>
    <property type="project" value="UniProtKB-KW"/>
</dbReference>
<dbReference type="PANTHER" id="PTHR45709">
    <property type="entry name" value="LARGE SUBUNIT GTPASE 1 HOMOLOG-RELATED"/>
    <property type="match status" value="1"/>
</dbReference>
<dbReference type="AlphaFoldDB" id="A0ABD1D8V1"/>
<name>A0ABD1D8V1_CULPP</name>
<dbReference type="Proteomes" id="UP001562425">
    <property type="component" value="Unassembled WGS sequence"/>
</dbReference>